<evidence type="ECO:0000256" key="1">
    <source>
        <dbReference type="SAM" id="SignalP"/>
    </source>
</evidence>
<dbReference type="SUPFAM" id="SSF50998">
    <property type="entry name" value="Quinoprotein alcohol dehydrogenase-like"/>
    <property type="match status" value="1"/>
</dbReference>
<dbReference type="PROSITE" id="PS00018">
    <property type="entry name" value="EF_HAND_1"/>
    <property type="match status" value="1"/>
</dbReference>
<reference evidence="4" key="1">
    <citation type="submission" date="2020-05" db="EMBL/GenBank/DDBJ databases">
        <title>Frigoriglobus tundricola gen. nov., sp. nov., a psychrotolerant cellulolytic planctomycete of the family Gemmataceae with two divergent copies of 16S rRNA gene.</title>
        <authorList>
            <person name="Kulichevskaya I.S."/>
            <person name="Ivanova A.A."/>
            <person name="Naumoff D.G."/>
            <person name="Beletsky A.V."/>
            <person name="Rijpstra W.I.C."/>
            <person name="Sinninghe Damste J.S."/>
            <person name="Mardanov A.V."/>
            <person name="Ravin N.V."/>
            <person name="Dedysh S.N."/>
        </authorList>
    </citation>
    <scope>NUCLEOTIDE SEQUENCE [LARGE SCALE GENOMIC DNA]</scope>
    <source>
        <strain evidence="4">PL17</strain>
    </source>
</reference>
<organism evidence="3 4">
    <name type="scientific">Frigoriglobus tundricola</name>
    <dbReference type="NCBI Taxonomy" id="2774151"/>
    <lineage>
        <taxon>Bacteria</taxon>
        <taxon>Pseudomonadati</taxon>
        <taxon>Planctomycetota</taxon>
        <taxon>Planctomycetia</taxon>
        <taxon>Gemmatales</taxon>
        <taxon>Gemmataceae</taxon>
        <taxon>Frigoriglobus</taxon>
    </lineage>
</organism>
<dbReference type="InterPro" id="IPR002048">
    <property type="entry name" value="EF_hand_dom"/>
</dbReference>
<dbReference type="GO" id="GO:0005509">
    <property type="term" value="F:calcium ion binding"/>
    <property type="evidence" value="ECO:0007669"/>
    <property type="project" value="InterPro"/>
</dbReference>
<feature type="signal peptide" evidence="1">
    <location>
        <begin position="1"/>
        <end position="19"/>
    </location>
</feature>
<dbReference type="PANTHER" id="PTHR34512">
    <property type="entry name" value="CELL SURFACE PROTEIN"/>
    <property type="match status" value="1"/>
</dbReference>
<evidence type="ECO:0000313" key="4">
    <source>
        <dbReference type="Proteomes" id="UP000503447"/>
    </source>
</evidence>
<gene>
    <name evidence="3" type="ORF">FTUN_2807</name>
</gene>
<keyword evidence="4" id="KW-1185">Reference proteome</keyword>
<dbReference type="PROSITE" id="PS50222">
    <property type="entry name" value="EF_HAND_2"/>
    <property type="match status" value="1"/>
</dbReference>
<proteinExistence type="predicted"/>
<evidence type="ECO:0000259" key="2">
    <source>
        <dbReference type="PROSITE" id="PS50222"/>
    </source>
</evidence>
<dbReference type="KEGG" id="ftj:FTUN_2807"/>
<dbReference type="Gene3D" id="2.130.10.10">
    <property type="entry name" value="YVTN repeat-like/Quinoprotein amine dehydrogenase"/>
    <property type="match status" value="2"/>
</dbReference>
<dbReference type="PANTHER" id="PTHR34512:SF30">
    <property type="entry name" value="OUTER MEMBRANE PROTEIN ASSEMBLY FACTOR BAMB"/>
    <property type="match status" value="1"/>
</dbReference>
<dbReference type="SMART" id="SM00564">
    <property type="entry name" value="PQQ"/>
    <property type="match status" value="3"/>
</dbReference>
<dbReference type="AlphaFoldDB" id="A0A6M5YMT4"/>
<dbReference type="Proteomes" id="UP000503447">
    <property type="component" value="Chromosome"/>
</dbReference>
<accession>A0A6M5YMT4</accession>
<dbReference type="Pfam" id="PF13360">
    <property type="entry name" value="PQQ_2"/>
    <property type="match status" value="1"/>
</dbReference>
<feature type="domain" description="EF-hand" evidence="2">
    <location>
        <begin position="295"/>
        <end position="330"/>
    </location>
</feature>
<dbReference type="InterPro" id="IPR015943">
    <property type="entry name" value="WD40/YVTN_repeat-like_dom_sf"/>
</dbReference>
<feature type="chain" id="PRO_5026850222" description="EF-hand domain-containing protein" evidence="1">
    <location>
        <begin position="20"/>
        <end position="466"/>
    </location>
</feature>
<dbReference type="RefSeq" id="WP_171471081.1">
    <property type="nucleotide sequence ID" value="NZ_CP053452.2"/>
</dbReference>
<sequence length="466" mass="50104">MTRLIALGLALTCTLTLNASDWPQFRGPAGTGVADDQKPPVKFGPKENLVWKVAVPPGASSPIVVGDKILLTAFEGGKLFTICYARGDGKELWRADARAAKIEPFHPTEGSPAASTPVSDGKTVVTYFGSCGLIAYDLDGKEQWRLDLPSAVTNYEFGTGTSPILADGLVLLARDLSKDSAVYALDLATGSQKWKTDRKQKTAYSTPVVWTEGGKKVLVVPGATSLTGYELHSGKEVWAVNKMSAVACTTPVLYKDTLLYSGWAPGGEDYKMPSFDEVLKMAGDDKVGHLTREGAAKTPFGNFFDNNDPNKDGKITREEWAENMKGLAGGENRAVAIKPGGKGEVAWTYSKNLPYVPSPIVYRDRFYLLKDGPLMTCLDAKTGKPIYAAERVKAGTRFYASPVAANGHIYIASLDGTVAVVAAGEDAPDVVYSVKFAEGVRATPAIVDNTLYIRSDKFLYAFADKK</sequence>
<protein>
    <recommendedName>
        <fullName evidence="2">EF-hand domain-containing protein</fullName>
    </recommendedName>
</protein>
<evidence type="ECO:0000313" key="3">
    <source>
        <dbReference type="EMBL" id="QJW95265.1"/>
    </source>
</evidence>
<name>A0A6M5YMT4_9BACT</name>
<dbReference type="InterPro" id="IPR002372">
    <property type="entry name" value="PQQ_rpt_dom"/>
</dbReference>
<dbReference type="InterPro" id="IPR018247">
    <property type="entry name" value="EF_Hand_1_Ca_BS"/>
</dbReference>
<keyword evidence="1" id="KW-0732">Signal</keyword>
<dbReference type="InterPro" id="IPR011047">
    <property type="entry name" value="Quinoprotein_ADH-like_sf"/>
</dbReference>
<dbReference type="InterPro" id="IPR018391">
    <property type="entry name" value="PQQ_b-propeller_rpt"/>
</dbReference>
<dbReference type="EMBL" id="CP053452">
    <property type="protein sequence ID" value="QJW95265.1"/>
    <property type="molecule type" value="Genomic_DNA"/>
</dbReference>